<dbReference type="Proteomes" id="UP000738349">
    <property type="component" value="Unassembled WGS sequence"/>
</dbReference>
<name>A0A9P9CZS6_9HYPO</name>
<organism evidence="2 3">
    <name type="scientific">Dactylonectria macrodidyma</name>
    <dbReference type="NCBI Taxonomy" id="307937"/>
    <lineage>
        <taxon>Eukaryota</taxon>
        <taxon>Fungi</taxon>
        <taxon>Dikarya</taxon>
        <taxon>Ascomycota</taxon>
        <taxon>Pezizomycotina</taxon>
        <taxon>Sordariomycetes</taxon>
        <taxon>Hypocreomycetidae</taxon>
        <taxon>Hypocreales</taxon>
        <taxon>Nectriaceae</taxon>
        <taxon>Dactylonectria</taxon>
    </lineage>
</organism>
<comment type="caution">
    <text evidence="2">The sequence shown here is derived from an EMBL/GenBank/DDBJ whole genome shotgun (WGS) entry which is preliminary data.</text>
</comment>
<evidence type="ECO:0000313" key="3">
    <source>
        <dbReference type="Proteomes" id="UP000738349"/>
    </source>
</evidence>
<dbReference type="OrthoDB" id="1577640at2759"/>
<protein>
    <submittedName>
        <fullName evidence="2">Uncharacterized protein</fullName>
    </submittedName>
</protein>
<sequence length="250" mass="27973">MPLSYKRQKCIKTISMPRRKTGKYHEILVAAEGQVQGWQTTILPPRWGHSPASPQQPDVVPNNLGKPPRPVLQRTDGYRARFLPEVFNLSAGCGANIFATSRHIPEITDRFSASTMLEIRASDEDVRQYLNGRISQSGLRLLDTCCEKIKNEIAKAVDGMFLLAQLHSEFVVSPNGPRGYDHAYDEAMKRITGYDADLENLATQALAVEDGDLELDKEDVSRVDDMISIYAGLVTVNEESSIIRLVYYMA</sequence>
<proteinExistence type="predicted"/>
<gene>
    <name evidence="2" type="ORF">EDB81DRAFT_769046</name>
</gene>
<evidence type="ECO:0000256" key="1">
    <source>
        <dbReference type="SAM" id="MobiDB-lite"/>
    </source>
</evidence>
<dbReference type="EMBL" id="JAGMUV010000048">
    <property type="protein sequence ID" value="KAH7109988.1"/>
    <property type="molecule type" value="Genomic_DNA"/>
</dbReference>
<accession>A0A9P9CZS6</accession>
<dbReference type="AlphaFoldDB" id="A0A9P9CZS6"/>
<feature type="region of interest" description="Disordered" evidence="1">
    <location>
        <begin position="43"/>
        <end position="70"/>
    </location>
</feature>
<keyword evidence="3" id="KW-1185">Reference proteome</keyword>
<evidence type="ECO:0000313" key="2">
    <source>
        <dbReference type="EMBL" id="KAH7109988.1"/>
    </source>
</evidence>
<reference evidence="2" key="1">
    <citation type="journal article" date="2021" name="Nat. Commun.">
        <title>Genetic determinants of endophytism in the Arabidopsis root mycobiome.</title>
        <authorList>
            <person name="Mesny F."/>
            <person name="Miyauchi S."/>
            <person name="Thiergart T."/>
            <person name="Pickel B."/>
            <person name="Atanasova L."/>
            <person name="Karlsson M."/>
            <person name="Huettel B."/>
            <person name="Barry K.W."/>
            <person name="Haridas S."/>
            <person name="Chen C."/>
            <person name="Bauer D."/>
            <person name="Andreopoulos W."/>
            <person name="Pangilinan J."/>
            <person name="LaButti K."/>
            <person name="Riley R."/>
            <person name="Lipzen A."/>
            <person name="Clum A."/>
            <person name="Drula E."/>
            <person name="Henrissat B."/>
            <person name="Kohler A."/>
            <person name="Grigoriev I.V."/>
            <person name="Martin F.M."/>
            <person name="Hacquard S."/>
        </authorList>
    </citation>
    <scope>NUCLEOTIDE SEQUENCE</scope>
    <source>
        <strain evidence="2">MPI-CAGE-AT-0147</strain>
    </source>
</reference>